<dbReference type="EMBL" id="CP011269">
    <property type="protein sequence ID" value="ALI27395.1"/>
    <property type="molecule type" value="Genomic_DNA"/>
</dbReference>
<dbReference type="KEGG" id="mft:XA26_35730"/>
<evidence type="ECO:0000313" key="1">
    <source>
        <dbReference type="EMBL" id="ALI27395.1"/>
    </source>
</evidence>
<dbReference type="Proteomes" id="UP000057134">
    <property type="component" value="Chromosome"/>
</dbReference>
<accession>A0A0N9YHE0</accession>
<keyword evidence="2" id="KW-1185">Reference proteome</keyword>
<dbReference type="AlphaFoldDB" id="A0A0N9YHE0"/>
<evidence type="ECO:0000313" key="2">
    <source>
        <dbReference type="Proteomes" id="UP000057134"/>
    </source>
</evidence>
<protein>
    <submittedName>
        <fullName evidence="1">Uncharacterized protein</fullName>
    </submittedName>
</protein>
<proteinExistence type="predicted"/>
<reference evidence="1 2" key="1">
    <citation type="journal article" date="2015" name="MBio">
        <title>Enzymatic Degradation of Phenazines Can Generate Energy and Protect Sensitive Organisms from Toxicity.</title>
        <authorList>
            <person name="Costa K.C."/>
            <person name="Bergkessel M."/>
            <person name="Saunders S."/>
            <person name="Korlach J."/>
            <person name="Newman D.K."/>
        </authorList>
    </citation>
    <scope>NUCLEOTIDE SEQUENCE [LARGE SCALE GENOMIC DNA]</scope>
    <source>
        <strain evidence="1 2">CT6</strain>
    </source>
</reference>
<name>A0A0N9YHE0_MYCFO</name>
<dbReference type="PATRIC" id="fig|1766.6.peg.3552"/>
<dbReference type="STRING" id="1766.XA26_35730"/>
<organism evidence="1 2">
    <name type="scientific">Mycolicibacterium fortuitum</name>
    <name type="common">Mycobacterium fortuitum</name>
    <dbReference type="NCBI Taxonomy" id="1766"/>
    <lineage>
        <taxon>Bacteria</taxon>
        <taxon>Bacillati</taxon>
        <taxon>Actinomycetota</taxon>
        <taxon>Actinomycetes</taxon>
        <taxon>Mycobacteriales</taxon>
        <taxon>Mycobacteriaceae</taxon>
        <taxon>Mycolicibacterium</taxon>
    </lineage>
</organism>
<gene>
    <name evidence="1" type="ORF">XA26_35730</name>
</gene>
<sequence length="68" mass="7924">MRYEKVVGQGWVSPKRLCHDCRYGEPVIATSTRTNAANAPNASMDRSFHQSLWSSRSTSRYRWSREFL</sequence>